<keyword evidence="4" id="KW-0234">DNA repair</keyword>
<reference evidence="5 6" key="1">
    <citation type="journal article" date="2020" name="Microbiol. Resour. Announc.">
        <title>Draft Genome Sequence of a Cladosporium Species Isolated from the Mesophotic Ascidian Didemnum maculosum.</title>
        <authorList>
            <person name="Gioti A."/>
            <person name="Siaperas R."/>
            <person name="Nikolaivits E."/>
            <person name="Le Goff G."/>
            <person name="Ouazzani J."/>
            <person name="Kotoulas G."/>
            <person name="Topakas E."/>
        </authorList>
    </citation>
    <scope>NUCLEOTIDE SEQUENCE [LARGE SCALE GENOMIC DNA]</scope>
    <source>
        <strain evidence="5 6">TM138-S3</strain>
    </source>
</reference>
<keyword evidence="3" id="KW-0238">DNA-binding</keyword>
<sequence>MAPSSDAEKEERLKAALWYSVGQTIDSISLTKDINATPHFIGALSETLWQQIENVSHDLEAFAKHAGRSTINTSDVLLLARKNEGLEDVLKQEAKAVKAREKT</sequence>
<keyword evidence="2" id="KW-0227">DNA damage</keyword>
<keyword evidence="6" id="KW-1185">Reference proteome</keyword>
<dbReference type="GO" id="GO:0071821">
    <property type="term" value="C:FANCM-MHF complex"/>
    <property type="evidence" value="ECO:0007669"/>
    <property type="project" value="InterPro"/>
</dbReference>
<name>A0AB34L0Y5_9PEZI</name>
<comment type="caution">
    <text evidence="5">The sequence shown here is derived from an EMBL/GenBank/DDBJ whole genome shotgun (WGS) entry which is preliminary data.</text>
</comment>
<dbReference type="GO" id="GO:0003677">
    <property type="term" value="F:DNA binding"/>
    <property type="evidence" value="ECO:0007669"/>
    <property type="project" value="UniProtKB-KW"/>
</dbReference>
<dbReference type="PANTHER" id="PTHR22980:SF0">
    <property type="entry name" value="CENTROMERE PROTEIN S"/>
    <property type="match status" value="1"/>
</dbReference>
<dbReference type="GO" id="GO:0046982">
    <property type="term" value="F:protein heterodimerization activity"/>
    <property type="evidence" value="ECO:0007669"/>
    <property type="project" value="InterPro"/>
</dbReference>
<dbReference type="Gene3D" id="1.10.20.10">
    <property type="entry name" value="Histone, subunit A"/>
    <property type="match status" value="1"/>
</dbReference>
<evidence type="ECO:0000256" key="2">
    <source>
        <dbReference type="ARBA" id="ARBA00022763"/>
    </source>
</evidence>
<evidence type="ECO:0008006" key="7">
    <source>
        <dbReference type="Google" id="ProtNLM"/>
    </source>
</evidence>
<dbReference type="InterPro" id="IPR029003">
    <property type="entry name" value="CENP-S/Mhf1"/>
</dbReference>
<gene>
    <name evidence="5" type="ORF">WHR41_02282</name>
</gene>
<dbReference type="CDD" id="cd22919">
    <property type="entry name" value="HFD_CENP-S"/>
    <property type="match status" value="1"/>
</dbReference>
<evidence type="ECO:0000313" key="5">
    <source>
        <dbReference type="EMBL" id="KAL1589069.1"/>
    </source>
</evidence>
<dbReference type="GO" id="GO:0031297">
    <property type="term" value="P:replication fork processing"/>
    <property type="evidence" value="ECO:0007669"/>
    <property type="project" value="TreeGrafter"/>
</dbReference>
<dbReference type="GO" id="GO:0000712">
    <property type="term" value="P:resolution of meiotic recombination intermediates"/>
    <property type="evidence" value="ECO:0007669"/>
    <property type="project" value="TreeGrafter"/>
</dbReference>
<dbReference type="AlphaFoldDB" id="A0AB34L0Y5"/>
<proteinExistence type="inferred from homology"/>
<evidence type="ECO:0000256" key="4">
    <source>
        <dbReference type="ARBA" id="ARBA00023204"/>
    </source>
</evidence>
<dbReference type="EMBL" id="JAAQHG020000005">
    <property type="protein sequence ID" value="KAL1589069.1"/>
    <property type="molecule type" value="Genomic_DNA"/>
</dbReference>
<protein>
    <recommendedName>
        <fullName evidence="7">Centromere protein S</fullName>
    </recommendedName>
</protein>
<dbReference type="PANTHER" id="PTHR22980">
    <property type="entry name" value="CORTISTATIN"/>
    <property type="match status" value="1"/>
</dbReference>
<accession>A0AB34L0Y5</accession>
<evidence type="ECO:0000256" key="3">
    <source>
        <dbReference type="ARBA" id="ARBA00023125"/>
    </source>
</evidence>
<evidence type="ECO:0000313" key="6">
    <source>
        <dbReference type="Proteomes" id="UP000803884"/>
    </source>
</evidence>
<dbReference type="SUPFAM" id="SSF47113">
    <property type="entry name" value="Histone-fold"/>
    <property type="match status" value="1"/>
</dbReference>
<comment type="similarity">
    <text evidence="1">Belongs to the TAF9 family. CENP-S/MHF1 subfamily.</text>
</comment>
<dbReference type="RefSeq" id="XP_069232174.1">
    <property type="nucleotide sequence ID" value="XM_069370888.1"/>
</dbReference>
<evidence type="ECO:0000256" key="1">
    <source>
        <dbReference type="ARBA" id="ARBA00006612"/>
    </source>
</evidence>
<dbReference type="GO" id="GO:0003682">
    <property type="term" value="F:chromatin binding"/>
    <property type="evidence" value="ECO:0007669"/>
    <property type="project" value="TreeGrafter"/>
</dbReference>
<dbReference type="InterPro" id="IPR009072">
    <property type="entry name" value="Histone-fold"/>
</dbReference>
<organism evidence="5 6">
    <name type="scientific">Cladosporium halotolerans</name>
    <dbReference type="NCBI Taxonomy" id="1052096"/>
    <lineage>
        <taxon>Eukaryota</taxon>
        <taxon>Fungi</taxon>
        <taxon>Dikarya</taxon>
        <taxon>Ascomycota</taxon>
        <taxon>Pezizomycotina</taxon>
        <taxon>Dothideomycetes</taxon>
        <taxon>Dothideomycetidae</taxon>
        <taxon>Cladosporiales</taxon>
        <taxon>Cladosporiaceae</taxon>
        <taxon>Cladosporium</taxon>
    </lineage>
</organism>
<dbReference type="Pfam" id="PF15630">
    <property type="entry name" value="CENP-S"/>
    <property type="match status" value="1"/>
</dbReference>
<dbReference type="Proteomes" id="UP000803884">
    <property type="component" value="Unassembled WGS sequence"/>
</dbReference>
<dbReference type="GeneID" id="96003726"/>
<dbReference type="GO" id="GO:0006281">
    <property type="term" value="P:DNA repair"/>
    <property type="evidence" value="ECO:0007669"/>
    <property type="project" value="UniProtKB-KW"/>
</dbReference>